<evidence type="ECO:0000256" key="9">
    <source>
        <dbReference type="ARBA" id="ARBA00022884"/>
    </source>
</evidence>
<evidence type="ECO:0000256" key="7">
    <source>
        <dbReference type="ARBA" id="ARBA00022691"/>
    </source>
</evidence>
<dbReference type="EMBL" id="CAJJDM010000023">
    <property type="protein sequence ID" value="CAD8056716.1"/>
    <property type="molecule type" value="Genomic_DNA"/>
</dbReference>
<keyword evidence="8" id="KW-0699">rRNA-binding</keyword>
<evidence type="ECO:0000256" key="6">
    <source>
        <dbReference type="ARBA" id="ARBA00022679"/>
    </source>
</evidence>
<evidence type="ECO:0000256" key="4">
    <source>
        <dbReference type="ARBA" id="ARBA00022552"/>
    </source>
</evidence>
<name>A0A8S1KVI6_PARPR</name>
<dbReference type="Pfam" id="PF03587">
    <property type="entry name" value="EMG1"/>
    <property type="match status" value="1"/>
</dbReference>
<evidence type="ECO:0000256" key="10">
    <source>
        <dbReference type="ARBA" id="ARBA00023242"/>
    </source>
</evidence>
<dbReference type="OMA" id="ECKFSND"/>
<evidence type="ECO:0008006" key="13">
    <source>
        <dbReference type="Google" id="ProtNLM"/>
    </source>
</evidence>
<dbReference type="InterPro" id="IPR005304">
    <property type="entry name" value="Rbsml_bgen_MeTrfase_EMG1/NEP1"/>
</dbReference>
<evidence type="ECO:0000313" key="11">
    <source>
        <dbReference type="EMBL" id="CAD8056716.1"/>
    </source>
</evidence>
<dbReference type="GO" id="GO:0032040">
    <property type="term" value="C:small-subunit processome"/>
    <property type="evidence" value="ECO:0007669"/>
    <property type="project" value="TreeGrafter"/>
</dbReference>
<dbReference type="CDD" id="cd18088">
    <property type="entry name" value="Nep1-like"/>
    <property type="match status" value="1"/>
</dbReference>
<keyword evidence="4" id="KW-0698">rRNA processing</keyword>
<organism evidence="11 12">
    <name type="scientific">Paramecium primaurelia</name>
    <dbReference type="NCBI Taxonomy" id="5886"/>
    <lineage>
        <taxon>Eukaryota</taxon>
        <taxon>Sar</taxon>
        <taxon>Alveolata</taxon>
        <taxon>Ciliophora</taxon>
        <taxon>Intramacronucleata</taxon>
        <taxon>Oligohymenophorea</taxon>
        <taxon>Peniculida</taxon>
        <taxon>Parameciidae</taxon>
        <taxon>Paramecium</taxon>
    </lineage>
</organism>
<dbReference type="PANTHER" id="PTHR12636:SF5">
    <property type="entry name" value="RIBOSOMAL RNA SMALL SUBUNIT METHYLTRANSFERASE NEP1"/>
    <property type="match status" value="1"/>
</dbReference>
<keyword evidence="5" id="KW-0489">Methyltransferase</keyword>
<evidence type="ECO:0000256" key="8">
    <source>
        <dbReference type="ARBA" id="ARBA00022730"/>
    </source>
</evidence>
<comment type="subcellular location">
    <subcellularLocation>
        <location evidence="1">Nucleus</location>
        <location evidence="1">Nucleolus</location>
    </subcellularLocation>
</comment>
<sequence>MLKQLSNKKQIKKLKKTIQKSLNNEVPIPELDIQEKLNKEIVTFILDGAVLQLGQLKSSKVLLNFEDHSHFITKRLGRNPEDFRPDIVHQSLLTLLDSPLNKAGLLKVLIRTEDNRLIEINPVTKIPRTFKRFSGMIAKLLETAKIQSDDQVLLQIHNDTVQEYFSNEAYIVATSHKAKLVDLKEYIQKKHNLVFVIGAVAKGNPGLECKFSNDCISISRYQLSTSNCLSKIIDTFEEYYSII</sequence>
<evidence type="ECO:0000256" key="3">
    <source>
        <dbReference type="ARBA" id="ARBA00022517"/>
    </source>
</evidence>
<keyword evidence="9" id="KW-0694">RNA-binding</keyword>
<comment type="similarity">
    <text evidence="2">Belongs to the class IV-like SAM-binding methyltransferase superfamily. RNA methyltransferase NEP1 family.</text>
</comment>
<proteinExistence type="inferred from homology"/>
<gene>
    <name evidence="11" type="ORF">PPRIM_AZ9-3.1.T0250019</name>
</gene>
<keyword evidence="7" id="KW-0949">S-adenosyl-L-methionine</keyword>
<keyword evidence="6" id="KW-0808">Transferase</keyword>
<dbReference type="GO" id="GO:0019843">
    <property type="term" value="F:rRNA binding"/>
    <property type="evidence" value="ECO:0007669"/>
    <property type="project" value="UniProtKB-KW"/>
</dbReference>
<evidence type="ECO:0000313" key="12">
    <source>
        <dbReference type="Proteomes" id="UP000688137"/>
    </source>
</evidence>
<keyword evidence="12" id="KW-1185">Reference proteome</keyword>
<dbReference type="PANTHER" id="PTHR12636">
    <property type="entry name" value="NEP1/MRA1"/>
    <property type="match status" value="1"/>
</dbReference>
<accession>A0A8S1KVI6</accession>
<protein>
    <recommendedName>
        <fullName evidence="13">Ribosomal RNA small subunit methyltransferase NEP1</fullName>
    </recommendedName>
</protein>
<dbReference type="FunFam" id="3.40.1280.10:FF:000003">
    <property type="entry name" value="Ribosomal RNA small subunit methyltransferase"/>
    <property type="match status" value="1"/>
</dbReference>
<keyword evidence="3" id="KW-0690">Ribosome biogenesis</keyword>
<keyword evidence="10" id="KW-0539">Nucleus</keyword>
<evidence type="ECO:0000256" key="1">
    <source>
        <dbReference type="ARBA" id="ARBA00004604"/>
    </source>
</evidence>
<dbReference type="AlphaFoldDB" id="A0A8S1KVI6"/>
<dbReference type="GO" id="GO:0070037">
    <property type="term" value="F:rRNA (pseudouridine) methyltransferase activity"/>
    <property type="evidence" value="ECO:0007669"/>
    <property type="project" value="InterPro"/>
</dbReference>
<dbReference type="GO" id="GO:0070475">
    <property type="term" value="P:rRNA base methylation"/>
    <property type="evidence" value="ECO:0007669"/>
    <property type="project" value="InterPro"/>
</dbReference>
<reference evidence="11" key="1">
    <citation type="submission" date="2021-01" db="EMBL/GenBank/DDBJ databases">
        <authorList>
            <consortium name="Genoscope - CEA"/>
            <person name="William W."/>
        </authorList>
    </citation>
    <scope>NUCLEOTIDE SEQUENCE</scope>
</reference>
<evidence type="ECO:0000256" key="2">
    <source>
        <dbReference type="ARBA" id="ARBA00008115"/>
    </source>
</evidence>
<dbReference type="Proteomes" id="UP000688137">
    <property type="component" value="Unassembled WGS sequence"/>
</dbReference>
<evidence type="ECO:0000256" key="5">
    <source>
        <dbReference type="ARBA" id="ARBA00022603"/>
    </source>
</evidence>
<comment type="caution">
    <text evidence="11">The sequence shown here is derived from an EMBL/GenBank/DDBJ whole genome shotgun (WGS) entry which is preliminary data.</text>
</comment>